<comment type="catalytic activity">
    <reaction evidence="7 8">
        <text>an N-acyl-L-alpha-aminoacyl-tRNA + H2O = an N-acyl-L-amino acid + a tRNA + H(+)</text>
        <dbReference type="Rhea" id="RHEA:54448"/>
        <dbReference type="Rhea" id="RHEA-COMP:10123"/>
        <dbReference type="Rhea" id="RHEA-COMP:13883"/>
        <dbReference type="ChEBI" id="CHEBI:15377"/>
        <dbReference type="ChEBI" id="CHEBI:15378"/>
        <dbReference type="ChEBI" id="CHEBI:59874"/>
        <dbReference type="ChEBI" id="CHEBI:78442"/>
        <dbReference type="ChEBI" id="CHEBI:138191"/>
        <dbReference type="EC" id="3.1.1.29"/>
    </reaction>
</comment>
<keyword evidence="4 7" id="KW-0694">RNA-binding</keyword>
<comment type="similarity">
    <text evidence="5 7 9">Belongs to the PTH family.</text>
</comment>
<dbReference type="GO" id="GO:0005737">
    <property type="term" value="C:cytoplasm"/>
    <property type="evidence" value="ECO:0007669"/>
    <property type="project" value="UniProtKB-SubCell"/>
</dbReference>
<dbReference type="CDD" id="cd00462">
    <property type="entry name" value="PTH"/>
    <property type="match status" value="1"/>
</dbReference>
<reference evidence="10 11" key="1">
    <citation type="submission" date="2016-03" db="EMBL/GenBank/DDBJ databases">
        <authorList>
            <person name="Ploux O."/>
        </authorList>
    </citation>
    <scope>NUCLEOTIDE SEQUENCE [LARGE SCALE GENOMIC DNA]</scope>
    <source>
        <strain evidence="10 11">R-45370</strain>
    </source>
</reference>
<name>A0A177N2D8_9GAMM</name>
<evidence type="ECO:0000256" key="1">
    <source>
        <dbReference type="ARBA" id="ARBA00013260"/>
    </source>
</evidence>
<gene>
    <name evidence="7" type="primary">pth</name>
    <name evidence="10" type="ORF">A1359_14105</name>
</gene>
<dbReference type="SUPFAM" id="SSF53178">
    <property type="entry name" value="Peptidyl-tRNA hydrolase-like"/>
    <property type="match status" value="1"/>
</dbReference>
<dbReference type="GO" id="GO:0072344">
    <property type="term" value="P:rescue of stalled ribosome"/>
    <property type="evidence" value="ECO:0007669"/>
    <property type="project" value="UniProtKB-UniRule"/>
</dbReference>
<dbReference type="EC" id="3.1.1.29" evidence="1 7"/>
<dbReference type="HAMAP" id="MF_00083">
    <property type="entry name" value="Pept_tRNA_hydro_bact"/>
    <property type="match status" value="1"/>
</dbReference>
<comment type="function">
    <text evidence="7">Catalyzes the release of premature peptidyl moieties from peptidyl-tRNA molecules trapped in stalled 50S ribosomal subunits, and thus maintains levels of free tRNAs and 50S ribosomes.</text>
</comment>
<proteinExistence type="inferred from homology"/>
<feature type="site" description="Stabilizes the basic form of H active site to accept a proton" evidence="7">
    <location>
        <position position="93"/>
    </location>
</feature>
<sequence>MIKVIVGLGNPGLQYEKTRHNAGFIFLDCLAGSVSCKWSAQNQFQAEIASFSMGENKFILLKPMAFMNRSGLSVGKLLRYYKFKPEEMLVVHDELDLPECAVKFKRDGGHAGHNGLRDIIAHIDSRDFYRLRIGIGRPTAGANVADYVLSNLSKSALSGFDGVFDLLLNQFDLLVNGDVARLNEKLAGIK</sequence>
<evidence type="ECO:0000256" key="9">
    <source>
        <dbReference type="RuleBase" id="RU004320"/>
    </source>
</evidence>
<dbReference type="GO" id="GO:0000049">
    <property type="term" value="F:tRNA binding"/>
    <property type="evidence" value="ECO:0007669"/>
    <property type="project" value="UniProtKB-UniRule"/>
</dbReference>
<evidence type="ECO:0000256" key="6">
    <source>
        <dbReference type="ARBA" id="ARBA00050038"/>
    </source>
</evidence>
<dbReference type="InterPro" id="IPR036416">
    <property type="entry name" value="Pept_tRNA_hydro_sf"/>
</dbReference>
<dbReference type="PANTHER" id="PTHR17224:SF1">
    <property type="entry name" value="PEPTIDYL-TRNA HYDROLASE"/>
    <property type="match status" value="1"/>
</dbReference>
<dbReference type="AlphaFoldDB" id="A0A177N2D8"/>
<dbReference type="GO" id="GO:0006515">
    <property type="term" value="P:protein quality control for misfolded or incompletely synthesized proteins"/>
    <property type="evidence" value="ECO:0007669"/>
    <property type="project" value="UniProtKB-UniRule"/>
</dbReference>
<dbReference type="OrthoDB" id="9800507at2"/>
<evidence type="ECO:0000313" key="10">
    <source>
        <dbReference type="EMBL" id="OAI12045.1"/>
    </source>
</evidence>
<evidence type="ECO:0000256" key="5">
    <source>
        <dbReference type="ARBA" id="ARBA00038063"/>
    </source>
</evidence>
<feature type="binding site" evidence="7">
    <location>
        <position position="15"/>
    </location>
    <ligand>
        <name>tRNA</name>
        <dbReference type="ChEBI" id="CHEBI:17843"/>
    </ligand>
</feature>
<evidence type="ECO:0000313" key="11">
    <source>
        <dbReference type="Proteomes" id="UP000078476"/>
    </source>
</evidence>
<dbReference type="EMBL" id="LUUI01000133">
    <property type="protein sequence ID" value="OAI12045.1"/>
    <property type="molecule type" value="Genomic_DNA"/>
</dbReference>
<accession>A0A177N2D8</accession>
<feature type="active site" description="Proton acceptor" evidence="7">
    <location>
        <position position="20"/>
    </location>
</feature>
<dbReference type="GO" id="GO:0004045">
    <property type="term" value="F:peptidyl-tRNA hydrolase activity"/>
    <property type="evidence" value="ECO:0007669"/>
    <property type="project" value="UniProtKB-UniRule"/>
</dbReference>
<comment type="subunit">
    <text evidence="7">Monomer.</text>
</comment>
<feature type="binding site" evidence="7">
    <location>
        <position position="114"/>
    </location>
    <ligand>
        <name>tRNA</name>
        <dbReference type="ChEBI" id="CHEBI:17843"/>
    </ligand>
</feature>
<evidence type="ECO:0000256" key="4">
    <source>
        <dbReference type="ARBA" id="ARBA00022884"/>
    </source>
</evidence>
<organism evidence="10 11">
    <name type="scientific">Methylomonas lenta</name>
    <dbReference type="NCBI Taxonomy" id="980561"/>
    <lineage>
        <taxon>Bacteria</taxon>
        <taxon>Pseudomonadati</taxon>
        <taxon>Pseudomonadota</taxon>
        <taxon>Gammaproteobacteria</taxon>
        <taxon>Methylococcales</taxon>
        <taxon>Methylococcaceae</taxon>
        <taxon>Methylomonas</taxon>
    </lineage>
</organism>
<keyword evidence="11" id="KW-1185">Reference proteome</keyword>
<evidence type="ECO:0000256" key="8">
    <source>
        <dbReference type="RuleBase" id="RU000673"/>
    </source>
</evidence>
<dbReference type="PANTHER" id="PTHR17224">
    <property type="entry name" value="PEPTIDYL-TRNA HYDROLASE"/>
    <property type="match status" value="1"/>
</dbReference>
<dbReference type="Gene3D" id="3.40.50.1470">
    <property type="entry name" value="Peptidyl-tRNA hydrolase"/>
    <property type="match status" value="1"/>
</dbReference>
<dbReference type="PROSITE" id="PS01195">
    <property type="entry name" value="PEPT_TRNA_HYDROL_1"/>
    <property type="match status" value="1"/>
</dbReference>
<dbReference type="Proteomes" id="UP000078476">
    <property type="component" value="Unassembled WGS sequence"/>
</dbReference>
<keyword evidence="3 7" id="KW-0378">Hydrolase</keyword>
<evidence type="ECO:0000256" key="2">
    <source>
        <dbReference type="ARBA" id="ARBA00022555"/>
    </source>
</evidence>
<evidence type="ECO:0000256" key="3">
    <source>
        <dbReference type="ARBA" id="ARBA00022801"/>
    </source>
</evidence>
<comment type="function">
    <text evidence="7">Hydrolyzes ribosome-free peptidyl-tRNAs (with 1 or more amino acids incorporated), which drop off the ribosome during protein synthesis, or as a result of ribosome stalling.</text>
</comment>
<dbReference type="PROSITE" id="PS01196">
    <property type="entry name" value="PEPT_TRNA_HYDROL_2"/>
    <property type="match status" value="1"/>
</dbReference>
<dbReference type="InterPro" id="IPR018171">
    <property type="entry name" value="Pept_tRNA_hydro_CS"/>
</dbReference>
<dbReference type="RefSeq" id="WP_066985492.1">
    <property type="nucleotide sequence ID" value="NZ_LUUI01000133.1"/>
</dbReference>
<keyword evidence="2 7" id="KW-0820">tRNA-binding</keyword>
<feature type="binding site" evidence="7">
    <location>
        <position position="68"/>
    </location>
    <ligand>
        <name>tRNA</name>
        <dbReference type="ChEBI" id="CHEBI:17843"/>
    </ligand>
</feature>
<dbReference type="NCBIfam" id="TIGR00447">
    <property type="entry name" value="pth"/>
    <property type="match status" value="1"/>
</dbReference>
<dbReference type="FunFam" id="3.40.50.1470:FF:000001">
    <property type="entry name" value="Peptidyl-tRNA hydrolase"/>
    <property type="match status" value="1"/>
</dbReference>
<protein>
    <recommendedName>
        <fullName evidence="6 7">Peptidyl-tRNA hydrolase</fullName>
        <shortName evidence="7">Pth</shortName>
        <ecNumber evidence="1 7">3.1.1.29</ecNumber>
    </recommendedName>
</protein>
<dbReference type="Pfam" id="PF01195">
    <property type="entry name" value="Pept_tRNA_hydro"/>
    <property type="match status" value="1"/>
</dbReference>
<keyword evidence="7" id="KW-0963">Cytoplasm</keyword>
<dbReference type="InterPro" id="IPR001328">
    <property type="entry name" value="Pept_tRNA_hydro"/>
</dbReference>
<comment type="caution">
    <text evidence="10">The sequence shown here is derived from an EMBL/GenBank/DDBJ whole genome shotgun (WGS) entry which is preliminary data.</text>
</comment>
<evidence type="ECO:0000256" key="7">
    <source>
        <dbReference type="HAMAP-Rule" id="MF_00083"/>
    </source>
</evidence>
<feature type="binding site" evidence="7">
    <location>
        <position position="66"/>
    </location>
    <ligand>
        <name>tRNA</name>
        <dbReference type="ChEBI" id="CHEBI:17843"/>
    </ligand>
</feature>
<comment type="subcellular location">
    <subcellularLocation>
        <location evidence="7">Cytoplasm</location>
    </subcellularLocation>
</comment>
<dbReference type="STRING" id="980561.A1359_14105"/>
<feature type="site" description="Discriminates between blocked and unblocked aminoacyl-tRNA" evidence="7">
    <location>
        <position position="10"/>
    </location>
</feature>